<dbReference type="Proteomes" id="UP000499080">
    <property type="component" value="Unassembled WGS sequence"/>
</dbReference>
<comment type="caution">
    <text evidence="2">The sequence shown here is derived from an EMBL/GenBank/DDBJ whole genome shotgun (WGS) entry which is preliminary data.</text>
</comment>
<keyword evidence="5" id="KW-1185">Reference proteome</keyword>
<name>A0A4Y2TI47_ARAVE</name>
<evidence type="ECO:0000313" key="5">
    <source>
        <dbReference type="Proteomes" id="UP000499080"/>
    </source>
</evidence>
<dbReference type="EMBL" id="BGPR01028491">
    <property type="protein sequence ID" value="GBN99680.1"/>
    <property type="molecule type" value="Genomic_DNA"/>
</dbReference>
<organism evidence="2 5">
    <name type="scientific">Araneus ventricosus</name>
    <name type="common">Orbweaver spider</name>
    <name type="synonym">Epeira ventricosa</name>
    <dbReference type="NCBI Taxonomy" id="182803"/>
    <lineage>
        <taxon>Eukaryota</taxon>
        <taxon>Metazoa</taxon>
        <taxon>Ecdysozoa</taxon>
        <taxon>Arthropoda</taxon>
        <taxon>Chelicerata</taxon>
        <taxon>Arachnida</taxon>
        <taxon>Araneae</taxon>
        <taxon>Araneomorphae</taxon>
        <taxon>Entelegynae</taxon>
        <taxon>Araneoidea</taxon>
        <taxon>Araneidae</taxon>
        <taxon>Araneus</taxon>
    </lineage>
</organism>
<gene>
    <name evidence="1" type="ORF">AVEN_161977_1</name>
    <name evidence="4" type="ORF">AVEN_173776_1</name>
    <name evidence="2" type="ORF">AVEN_264970_1</name>
    <name evidence="3" type="ORF">AVEN_4619_1</name>
</gene>
<evidence type="ECO:0000313" key="3">
    <source>
        <dbReference type="EMBL" id="GBN99710.1"/>
    </source>
</evidence>
<dbReference type="EMBL" id="BGPR01026082">
    <property type="protein sequence ID" value="GBN95526.1"/>
    <property type="molecule type" value="Genomic_DNA"/>
</dbReference>
<sequence>MLVLLWGGCSPIAPPLDSPLVCCHFIRILLSNPSSKLPLLQSQHEDFTQKCFVPLINGTRAAQRAHGERRLSFPEFVYSLGTPGMEKRSRCGLFQMPSDAQAQGHCYHSVSTCGVLQERHKPHVRLFRLFFMGHSRF</sequence>
<evidence type="ECO:0000313" key="2">
    <source>
        <dbReference type="EMBL" id="GBN99680.1"/>
    </source>
</evidence>
<evidence type="ECO:0000313" key="4">
    <source>
        <dbReference type="EMBL" id="GBO00106.1"/>
    </source>
</evidence>
<proteinExistence type="predicted"/>
<dbReference type="AlphaFoldDB" id="A0A4Y2TI47"/>
<protein>
    <submittedName>
        <fullName evidence="2">Uncharacterized protein</fullName>
    </submittedName>
</protein>
<evidence type="ECO:0000313" key="1">
    <source>
        <dbReference type="EMBL" id="GBN95526.1"/>
    </source>
</evidence>
<dbReference type="EMBL" id="BGPR01028513">
    <property type="protein sequence ID" value="GBN99710.1"/>
    <property type="molecule type" value="Genomic_DNA"/>
</dbReference>
<reference evidence="2 5" key="1">
    <citation type="journal article" date="2019" name="Sci. Rep.">
        <title>Orb-weaving spider Araneus ventricosus genome elucidates the spidroin gene catalogue.</title>
        <authorList>
            <person name="Kono N."/>
            <person name="Nakamura H."/>
            <person name="Ohtoshi R."/>
            <person name="Moran D.A.P."/>
            <person name="Shinohara A."/>
            <person name="Yoshida Y."/>
            <person name="Fujiwara M."/>
            <person name="Mori M."/>
            <person name="Tomita M."/>
            <person name="Arakawa K."/>
        </authorList>
    </citation>
    <scope>NUCLEOTIDE SEQUENCE [LARGE SCALE GENOMIC DNA]</scope>
</reference>
<accession>A0A4Y2TI47</accession>
<dbReference type="EMBL" id="BGPR01028751">
    <property type="protein sequence ID" value="GBO00106.1"/>
    <property type="molecule type" value="Genomic_DNA"/>
</dbReference>